<organism evidence="6 7">
    <name type="scientific">Oryctes borbonicus</name>
    <dbReference type="NCBI Taxonomy" id="1629725"/>
    <lineage>
        <taxon>Eukaryota</taxon>
        <taxon>Metazoa</taxon>
        <taxon>Ecdysozoa</taxon>
        <taxon>Arthropoda</taxon>
        <taxon>Hexapoda</taxon>
        <taxon>Insecta</taxon>
        <taxon>Pterygota</taxon>
        <taxon>Neoptera</taxon>
        <taxon>Endopterygota</taxon>
        <taxon>Coleoptera</taxon>
        <taxon>Polyphaga</taxon>
        <taxon>Scarabaeiformia</taxon>
        <taxon>Scarabaeidae</taxon>
        <taxon>Dynastinae</taxon>
        <taxon>Oryctes</taxon>
    </lineage>
</organism>
<dbReference type="OrthoDB" id="613763at2759"/>
<dbReference type="InterPro" id="IPR036388">
    <property type="entry name" value="WH-like_DNA-bd_sf"/>
</dbReference>
<gene>
    <name evidence="6" type="ORF">AMK59_7597</name>
</gene>
<comment type="caution">
    <text evidence="6">The sequence shown here is derived from an EMBL/GenBank/DDBJ whole genome shotgun (WGS) entry which is preliminary data.</text>
</comment>
<reference evidence="6 7" key="1">
    <citation type="submission" date="2015-09" db="EMBL/GenBank/DDBJ databases">
        <title>Draft genome of the scarab beetle Oryctes borbonicus.</title>
        <authorList>
            <person name="Meyer J.M."/>
            <person name="Markov G.V."/>
            <person name="Baskaran P."/>
            <person name="Herrmann M."/>
            <person name="Sommer R.J."/>
            <person name="Roedelsperger C."/>
        </authorList>
    </citation>
    <scope>NUCLEOTIDE SEQUENCE [LARGE SCALE GENOMIC DNA]</scope>
    <source>
        <strain evidence="6">OB123</strain>
        <tissue evidence="6">Whole animal</tissue>
    </source>
</reference>
<evidence type="ECO:0000313" key="6">
    <source>
        <dbReference type="EMBL" id="KRT79798.1"/>
    </source>
</evidence>
<evidence type="ECO:0000256" key="3">
    <source>
        <dbReference type="ARBA" id="ARBA00022478"/>
    </source>
</evidence>
<evidence type="ECO:0000256" key="5">
    <source>
        <dbReference type="ARBA" id="ARBA00023242"/>
    </source>
</evidence>
<dbReference type="InterPro" id="IPR007832">
    <property type="entry name" value="RNA_pol_Rpc34"/>
</dbReference>
<keyword evidence="3" id="KW-0240">DNA-directed RNA polymerase</keyword>
<dbReference type="GO" id="GO:0005666">
    <property type="term" value="C:RNA polymerase III complex"/>
    <property type="evidence" value="ECO:0007669"/>
    <property type="project" value="InterPro"/>
</dbReference>
<dbReference type="Proteomes" id="UP000051574">
    <property type="component" value="Unassembled WGS sequence"/>
</dbReference>
<dbReference type="EMBL" id="LJIG01022582">
    <property type="protein sequence ID" value="KRT79798.1"/>
    <property type="molecule type" value="Genomic_DNA"/>
</dbReference>
<protein>
    <submittedName>
        <fullName evidence="6">Uncharacterized protein</fullName>
    </submittedName>
</protein>
<evidence type="ECO:0000256" key="4">
    <source>
        <dbReference type="ARBA" id="ARBA00023163"/>
    </source>
</evidence>
<dbReference type="SUPFAM" id="SSF46785">
    <property type="entry name" value="Winged helix' DNA-binding domain"/>
    <property type="match status" value="1"/>
</dbReference>
<comment type="similarity">
    <text evidence="2">Belongs to the eukaryotic RPC34/RPC39 RNA polymerase subunit family.</text>
</comment>
<dbReference type="InterPro" id="IPR036390">
    <property type="entry name" value="WH_DNA-bd_sf"/>
</dbReference>
<dbReference type="InterPro" id="IPR016049">
    <property type="entry name" value="RNA_pol_Rpc34-like"/>
</dbReference>
<dbReference type="FunFam" id="1.10.10.10:FF:000237">
    <property type="entry name" value="DNA-directed RNA polymerase III subunit RPC6"/>
    <property type="match status" value="1"/>
</dbReference>
<keyword evidence="5" id="KW-0539">Nucleus</keyword>
<feature type="non-terminal residue" evidence="6">
    <location>
        <position position="1"/>
    </location>
</feature>
<dbReference type="Gene3D" id="1.10.10.10">
    <property type="entry name" value="Winged helix-like DNA-binding domain superfamily/Winged helix DNA-binding domain"/>
    <property type="match status" value="1"/>
</dbReference>
<evidence type="ECO:0000313" key="7">
    <source>
        <dbReference type="Proteomes" id="UP000051574"/>
    </source>
</evidence>
<dbReference type="AlphaFoldDB" id="A0A0T6AXH1"/>
<name>A0A0T6AXH1_9SCAR</name>
<keyword evidence="4" id="KW-0804">Transcription</keyword>
<evidence type="ECO:0000256" key="2">
    <source>
        <dbReference type="ARBA" id="ARBA00011038"/>
    </source>
</evidence>
<dbReference type="PANTHER" id="PTHR12780">
    <property type="entry name" value="RNA POLYMERASE III DNA DIRECTED , 39KD SUBUNIT-RELATED"/>
    <property type="match status" value="1"/>
</dbReference>
<sequence length="104" mass="11797">YFYMMDNGEGSADSIENRIIDLTKSKPDGVTNNDIKNDIPDTPPDVWIETVNKLLKNGTLELFQDKSQLLYKYKDPSKKTVNKGADNEERVVYKIIEEAGNKGI</sequence>
<dbReference type="GO" id="GO:0006383">
    <property type="term" value="P:transcription by RNA polymerase III"/>
    <property type="evidence" value="ECO:0007669"/>
    <property type="project" value="InterPro"/>
</dbReference>
<evidence type="ECO:0000256" key="1">
    <source>
        <dbReference type="ARBA" id="ARBA00004123"/>
    </source>
</evidence>
<proteinExistence type="inferred from homology"/>
<feature type="non-terminal residue" evidence="6">
    <location>
        <position position="104"/>
    </location>
</feature>
<accession>A0A0T6AXH1</accession>
<dbReference type="Pfam" id="PF05158">
    <property type="entry name" value="RNA_pol_Rpc34"/>
    <property type="match status" value="1"/>
</dbReference>
<keyword evidence="7" id="KW-1185">Reference proteome</keyword>
<comment type="subcellular location">
    <subcellularLocation>
        <location evidence="1">Nucleus</location>
    </subcellularLocation>
</comment>